<keyword evidence="2" id="KW-0645">Protease</keyword>
<feature type="domain" description="MPN" evidence="7">
    <location>
        <begin position="100"/>
        <end position="222"/>
    </location>
</feature>
<reference evidence="8" key="1">
    <citation type="submission" date="2016-04" db="EMBL/GenBank/DDBJ databases">
        <authorList>
            <person name="Evans L.H."/>
            <person name="Alamgir A."/>
            <person name="Owens N."/>
            <person name="Weber N.D."/>
            <person name="Virtaneva K."/>
            <person name="Barbian K."/>
            <person name="Babar A."/>
            <person name="Rosenke K."/>
        </authorList>
    </citation>
    <scope>NUCLEOTIDE SEQUENCE</scope>
    <source>
        <strain evidence="8">86</strain>
    </source>
</reference>
<evidence type="ECO:0000256" key="1">
    <source>
        <dbReference type="ARBA" id="ARBA00010243"/>
    </source>
</evidence>
<dbReference type="Gene3D" id="1.10.150.20">
    <property type="entry name" value="5' to 3' exonuclease, C-terminal subdomain"/>
    <property type="match status" value="1"/>
</dbReference>
<organism evidence="8">
    <name type="scientific">uncultured Eubacteriales bacterium</name>
    <dbReference type="NCBI Taxonomy" id="172733"/>
    <lineage>
        <taxon>Bacteria</taxon>
        <taxon>Bacillati</taxon>
        <taxon>Bacillota</taxon>
        <taxon>Clostridia</taxon>
        <taxon>Eubacteriales</taxon>
        <taxon>environmental samples</taxon>
    </lineage>
</organism>
<evidence type="ECO:0000313" key="8">
    <source>
        <dbReference type="EMBL" id="SBV95590.1"/>
    </source>
</evidence>
<comment type="similarity">
    <text evidence="1">Belongs to the UPF0758 family.</text>
</comment>
<dbReference type="AlphaFoldDB" id="A0A212J849"/>
<dbReference type="GO" id="GO:0046872">
    <property type="term" value="F:metal ion binding"/>
    <property type="evidence" value="ECO:0007669"/>
    <property type="project" value="UniProtKB-KW"/>
</dbReference>
<keyword evidence="6" id="KW-0482">Metalloprotease</keyword>
<evidence type="ECO:0000256" key="4">
    <source>
        <dbReference type="ARBA" id="ARBA00022801"/>
    </source>
</evidence>
<dbReference type="PROSITE" id="PS50249">
    <property type="entry name" value="MPN"/>
    <property type="match status" value="1"/>
</dbReference>
<keyword evidence="5" id="KW-0862">Zinc</keyword>
<dbReference type="InterPro" id="IPR037518">
    <property type="entry name" value="MPN"/>
</dbReference>
<keyword evidence="4" id="KW-0378">Hydrolase</keyword>
<evidence type="ECO:0000259" key="7">
    <source>
        <dbReference type="PROSITE" id="PS50249"/>
    </source>
</evidence>
<dbReference type="SUPFAM" id="SSF47781">
    <property type="entry name" value="RuvA domain 2-like"/>
    <property type="match status" value="1"/>
</dbReference>
<keyword evidence="3" id="KW-0479">Metal-binding</keyword>
<protein>
    <submittedName>
        <fullName evidence="8">DNA repair protein RadC</fullName>
    </submittedName>
</protein>
<dbReference type="Gene3D" id="3.40.140.10">
    <property type="entry name" value="Cytidine Deaminase, domain 2"/>
    <property type="match status" value="1"/>
</dbReference>
<dbReference type="InterPro" id="IPR010994">
    <property type="entry name" value="RuvA_2-like"/>
</dbReference>
<dbReference type="GO" id="GO:0006508">
    <property type="term" value="P:proteolysis"/>
    <property type="evidence" value="ECO:0007669"/>
    <property type="project" value="UniProtKB-KW"/>
</dbReference>
<evidence type="ECO:0000256" key="3">
    <source>
        <dbReference type="ARBA" id="ARBA00022723"/>
    </source>
</evidence>
<accession>A0A212J849</accession>
<dbReference type="EMBL" id="FLUN01000001">
    <property type="protein sequence ID" value="SBV95590.1"/>
    <property type="molecule type" value="Genomic_DNA"/>
</dbReference>
<evidence type="ECO:0000256" key="6">
    <source>
        <dbReference type="ARBA" id="ARBA00023049"/>
    </source>
</evidence>
<evidence type="ECO:0000256" key="2">
    <source>
        <dbReference type="ARBA" id="ARBA00022670"/>
    </source>
</evidence>
<dbReference type="PANTHER" id="PTHR30471:SF3">
    <property type="entry name" value="UPF0758 PROTEIN YEES-RELATED"/>
    <property type="match status" value="1"/>
</dbReference>
<sequence length="224" mass="24713">MGVHDGHRKRLKAEFLARPETFPDHKLLELLLFYVNPRGDVNPTAHELLDRFGSLAGVMDATPEALTNCPGVGEHAVSLLRVVKELGRRYDAQRANAEDVVGSARDASYIFRPHFYGARSEMVFLLCMDGKGKVLGCPKVGEGNVNAAEIATRQIVEKALNHNAAQVILAHNHVSGLALPSGEDRATTLYLREILRQVGVVLVDHMIFVDDDMVSMRESGYLQE</sequence>
<gene>
    <name evidence="8" type="primary">radC</name>
    <name evidence="8" type="ORF">KL86CLO1_10666</name>
</gene>
<dbReference type="InterPro" id="IPR025657">
    <property type="entry name" value="RadC_JAB"/>
</dbReference>
<dbReference type="GO" id="GO:0008237">
    <property type="term" value="F:metallopeptidase activity"/>
    <property type="evidence" value="ECO:0007669"/>
    <property type="project" value="UniProtKB-KW"/>
</dbReference>
<name>A0A212J849_9FIRM</name>
<evidence type="ECO:0000256" key="5">
    <source>
        <dbReference type="ARBA" id="ARBA00022833"/>
    </source>
</evidence>
<dbReference type="PANTHER" id="PTHR30471">
    <property type="entry name" value="DNA REPAIR PROTEIN RADC"/>
    <property type="match status" value="1"/>
</dbReference>
<proteinExistence type="inferred from homology"/>
<dbReference type="Pfam" id="PF04002">
    <property type="entry name" value="RadC"/>
    <property type="match status" value="1"/>
</dbReference>
<dbReference type="InterPro" id="IPR001405">
    <property type="entry name" value="UPF0758"/>
</dbReference>